<dbReference type="Gene3D" id="1.10.3480.10">
    <property type="entry name" value="TorD-like"/>
    <property type="match status" value="1"/>
</dbReference>
<dbReference type="InterPro" id="IPR020945">
    <property type="entry name" value="DMSO/NO3_reduct_chaperone"/>
</dbReference>
<dbReference type="AlphaFoldDB" id="A0AAJ1T786"/>
<dbReference type="InterPro" id="IPR003765">
    <property type="entry name" value="NO3_reductase_chaperone_NarJ"/>
</dbReference>
<dbReference type="EMBL" id="JAUSUC010000049">
    <property type="protein sequence ID" value="MDQ0216426.1"/>
    <property type="molecule type" value="Genomic_DNA"/>
</dbReference>
<proteinExistence type="predicted"/>
<dbReference type="SUPFAM" id="SSF89155">
    <property type="entry name" value="TorD-like"/>
    <property type="match status" value="1"/>
</dbReference>
<evidence type="ECO:0000313" key="2">
    <source>
        <dbReference type="EMBL" id="MDQ0216426.1"/>
    </source>
</evidence>
<evidence type="ECO:0000313" key="3">
    <source>
        <dbReference type="Proteomes" id="UP001237207"/>
    </source>
</evidence>
<comment type="caution">
    <text evidence="2">The sequence shown here is derived from an EMBL/GenBank/DDBJ whole genome shotgun (WGS) entry which is preliminary data.</text>
</comment>
<dbReference type="PANTHER" id="PTHR43680:SF2">
    <property type="entry name" value="NITRATE REDUCTASE MOLYBDENUM COFACTOR ASSEMBLY CHAPERONE NARJ"/>
    <property type="match status" value="1"/>
</dbReference>
<dbReference type="GO" id="GO:0016530">
    <property type="term" value="F:metallochaperone activity"/>
    <property type="evidence" value="ECO:0007669"/>
    <property type="project" value="TreeGrafter"/>
</dbReference>
<dbReference type="PANTHER" id="PTHR43680">
    <property type="entry name" value="NITRATE REDUCTASE MOLYBDENUM COFACTOR ASSEMBLY CHAPERONE"/>
    <property type="match status" value="1"/>
</dbReference>
<reference evidence="2" key="1">
    <citation type="submission" date="2023-07" db="EMBL/GenBank/DDBJ databases">
        <title>Genomic Encyclopedia of Type Strains, Phase IV (KMG-IV): sequencing the most valuable type-strain genomes for metagenomic binning, comparative biology and taxonomic classification.</title>
        <authorList>
            <person name="Goeker M."/>
        </authorList>
    </citation>
    <scope>NUCLEOTIDE SEQUENCE</scope>
    <source>
        <strain evidence="2">DSM 23947</strain>
    </source>
</reference>
<name>A0AAJ1T786_9BACI</name>
<dbReference type="GO" id="GO:0051131">
    <property type="term" value="P:chaperone-mediated protein complex assembly"/>
    <property type="evidence" value="ECO:0007669"/>
    <property type="project" value="InterPro"/>
</dbReference>
<dbReference type="GO" id="GO:0051082">
    <property type="term" value="F:unfolded protein binding"/>
    <property type="evidence" value="ECO:0007669"/>
    <property type="project" value="InterPro"/>
</dbReference>
<dbReference type="Pfam" id="PF02613">
    <property type="entry name" value="Nitrate_red_del"/>
    <property type="match status" value="1"/>
</dbReference>
<accession>A0AAJ1T786</accession>
<dbReference type="GO" id="GO:0042128">
    <property type="term" value="P:nitrate assimilation"/>
    <property type="evidence" value="ECO:0007669"/>
    <property type="project" value="UniProtKB-KW"/>
</dbReference>
<evidence type="ECO:0000256" key="1">
    <source>
        <dbReference type="ARBA" id="ARBA00023063"/>
    </source>
</evidence>
<sequence length="183" mass="20960">MDSNELQTVFRCTSFLLSYPNQQWREGLGDCEKELQAITQPQLHQPIANFLLTAKKSDPEKFIQEYIYLFDFGKKTNMYLTYGNNGEQRERGMELLALKTIYQAAGFKVTDQELPDYLPLLLEFASIANLSSVRTVLGKYQSQMIELKNKLIESESIYHHLLEASILASSQIEEEFSAEGSTL</sequence>
<keyword evidence="3" id="KW-1185">Reference proteome</keyword>
<dbReference type="RefSeq" id="WP_307258460.1">
    <property type="nucleotide sequence ID" value="NZ_JAUSUC010000049.1"/>
</dbReference>
<dbReference type="Proteomes" id="UP001237207">
    <property type="component" value="Unassembled WGS sequence"/>
</dbReference>
<dbReference type="InterPro" id="IPR036411">
    <property type="entry name" value="TorD-like_sf"/>
</dbReference>
<gene>
    <name evidence="2" type="ORF">J2S13_002885</name>
</gene>
<protein>
    <submittedName>
        <fullName evidence="2">Nitrate reductase delta subunit</fullName>
    </submittedName>
</protein>
<keyword evidence="1" id="KW-0534">Nitrate assimilation</keyword>
<organism evidence="2 3">
    <name type="scientific">Oikeobacillus pervagus</name>
    <dbReference type="NCBI Taxonomy" id="1325931"/>
    <lineage>
        <taxon>Bacteria</taxon>
        <taxon>Bacillati</taxon>
        <taxon>Bacillota</taxon>
        <taxon>Bacilli</taxon>
        <taxon>Bacillales</taxon>
        <taxon>Bacillaceae</taxon>
        <taxon>Oikeobacillus</taxon>
    </lineage>
</organism>
<dbReference type="NCBIfam" id="TIGR00684">
    <property type="entry name" value="narJ"/>
    <property type="match status" value="1"/>
</dbReference>